<organism evidence="6">
    <name type="scientific">Riboviria sp</name>
    <dbReference type="NCBI Taxonomy" id="2585031"/>
    <lineage>
        <taxon>Viruses</taxon>
        <taxon>Riboviria</taxon>
    </lineage>
</organism>
<keyword evidence="3 4" id="KW-0693">Viral RNA replication</keyword>
<reference evidence="6" key="1">
    <citation type="submission" date="2020-01" db="EMBL/GenBank/DDBJ databases">
        <title>Viral genomes from wild and zoo birds in China.</title>
        <authorList>
            <person name="Lu J."/>
            <person name="Shan T."/>
            <person name="Yang S."/>
            <person name="Zhang W."/>
        </authorList>
    </citation>
    <scope>NUCLEOTIDE SEQUENCE</scope>
    <source>
        <strain evidence="6">Bpk205shi01</strain>
    </source>
</reference>
<accession>A0A6M9Z7I3</accession>
<dbReference type="InterPro" id="IPR043502">
    <property type="entry name" value="DNA/RNA_pol_sf"/>
</dbReference>
<evidence type="ECO:0000256" key="1">
    <source>
        <dbReference type="ARBA" id="ARBA00022679"/>
    </source>
</evidence>
<evidence type="ECO:0000256" key="3">
    <source>
        <dbReference type="ARBA" id="ARBA00022953"/>
    </source>
</evidence>
<dbReference type="EMBL" id="MT138192">
    <property type="protein sequence ID" value="QKN88911.1"/>
    <property type="molecule type" value="Genomic_RNA"/>
</dbReference>
<dbReference type="SUPFAM" id="SSF56672">
    <property type="entry name" value="DNA/RNA polymerases"/>
    <property type="match status" value="1"/>
</dbReference>
<evidence type="ECO:0000259" key="5">
    <source>
        <dbReference type="PROSITE" id="PS50507"/>
    </source>
</evidence>
<protein>
    <recommendedName>
        <fullName evidence="4">RNA-directed RNA polymerase</fullName>
        <ecNumber evidence="4">2.7.7.48</ecNumber>
    </recommendedName>
</protein>
<keyword evidence="2 4" id="KW-0548">Nucleotidyltransferase</keyword>
<dbReference type="GO" id="GO:0003723">
    <property type="term" value="F:RNA binding"/>
    <property type="evidence" value="ECO:0007669"/>
    <property type="project" value="InterPro"/>
</dbReference>
<dbReference type="GO" id="GO:0039694">
    <property type="term" value="P:viral RNA genome replication"/>
    <property type="evidence" value="ECO:0007669"/>
    <property type="project" value="InterPro"/>
</dbReference>
<dbReference type="InterPro" id="IPR043128">
    <property type="entry name" value="Rev_trsase/Diguanyl_cyclase"/>
</dbReference>
<dbReference type="PROSITE" id="PS50507">
    <property type="entry name" value="RDRP_SSRNA_POS"/>
    <property type="match status" value="1"/>
</dbReference>
<name>A0A6M9Z7I3_9VIRU</name>
<keyword evidence="1 4" id="KW-0808">Transferase</keyword>
<dbReference type="GO" id="GO:0000166">
    <property type="term" value="F:nucleotide binding"/>
    <property type="evidence" value="ECO:0007669"/>
    <property type="project" value="UniProtKB-KW"/>
</dbReference>
<proteinExistence type="predicted"/>
<keyword evidence="4" id="KW-0696">RNA-directed RNA polymerase</keyword>
<dbReference type="Pfam" id="PF00998">
    <property type="entry name" value="RdRP_3"/>
    <property type="match status" value="1"/>
</dbReference>
<dbReference type="EC" id="2.7.7.48" evidence="4"/>
<dbReference type="InterPro" id="IPR007094">
    <property type="entry name" value="RNA-dir_pol_PSvirus"/>
</dbReference>
<dbReference type="GO" id="GO:0003968">
    <property type="term" value="F:RNA-directed RNA polymerase activity"/>
    <property type="evidence" value="ECO:0007669"/>
    <property type="project" value="UniProtKB-KW"/>
</dbReference>
<dbReference type="InterPro" id="IPR002166">
    <property type="entry name" value="RNA_pol_HCV"/>
</dbReference>
<evidence type="ECO:0000313" key="6">
    <source>
        <dbReference type="EMBL" id="QKN88911.1"/>
    </source>
</evidence>
<dbReference type="Gene3D" id="3.30.70.270">
    <property type="match status" value="1"/>
</dbReference>
<keyword evidence="4" id="KW-0547">Nucleotide-binding</keyword>
<comment type="catalytic activity">
    <reaction evidence="4">
        <text>RNA(n) + a ribonucleoside 5'-triphosphate = RNA(n+1) + diphosphate</text>
        <dbReference type="Rhea" id="RHEA:21248"/>
        <dbReference type="Rhea" id="RHEA-COMP:14527"/>
        <dbReference type="Rhea" id="RHEA-COMP:17342"/>
        <dbReference type="ChEBI" id="CHEBI:33019"/>
        <dbReference type="ChEBI" id="CHEBI:61557"/>
        <dbReference type="ChEBI" id="CHEBI:140395"/>
        <dbReference type="EC" id="2.7.7.48"/>
    </reaction>
</comment>
<evidence type="ECO:0000256" key="2">
    <source>
        <dbReference type="ARBA" id="ARBA00022695"/>
    </source>
</evidence>
<evidence type="ECO:0000256" key="4">
    <source>
        <dbReference type="RuleBase" id="RU363062"/>
    </source>
</evidence>
<dbReference type="CDD" id="cd23206">
    <property type="entry name" value="Tombusviridae_RdRp"/>
    <property type="match status" value="1"/>
</dbReference>
<feature type="domain" description="RdRp catalytic" evidence="5">
    <location>
        <begin position="186"/>
        <end position="302"/>
    </location>
</feature>
<sequence>MTTGIGPDHNLGVYNNNVDTIERAFTERYFLCKDGEGFRPAFQVSNQAYRSTELVTFRDEVMRHMPHLPVLSLDQVVESYHGPKRRVYEEARNSLYQTSLSARDAKLSSFVKFEKQDVSKAPRVINPRSPRYNLTLGRFLKHAEHHYFRAINKVWGQRTRATIIKGFNADASASILHDKWTVFKRPVAIGLDASKFDMHVSVQALKYEHSFYQSLFPGNRTLKELLSWQLLNRGVARAADGLVKFAMPGTRSSGDLNTSLGNCILMCGLVWSYCQEKGIDAELANNGDDCVLIVESDALATVQDGLDLWFRKRGFAMTVETPVYEFEQIEFCQTHPVQLSSGWRMVRNLSAVLQKDPMCLLPISNARSMERWWGAVGVCGKILCSGVPVHSSFYSLMDRSGDTTEGVIKEVYRNRSVLYNMRGVAEATCDARARVSFYYAFGVLPDEQLCMERYYDGGKLVWHDGVPLPRDVVRTSPGMSLIQ</sequence>